<dbReference type="GO" id="GO:0003735">
    <property type="term" value="F:structural constituent of ribosome"/>
    <property type="evidence" value="ECO:0007669"/>
    <property type="project" value="InterPro"/>
</dbReference>
<evidence type="ECO:0000256" key="4">
    <source>
        <dbReference type="ARBA" id="ARBA00022980"/>
    </source>
</evidence>
<keyword evidence="3 7" id="KW-0694">RNA-binding</keyword>
<dbReference type="InterPro" id="IPR049946">
    <property type="entry name" value="RIBOSOMAL_L20_CS"/>
</dbReference>
<dbReference type="PROSITE" id="PS00937">
    <property type="entry name" value="RIBOSOMAL_L20"/>
    <property type="match status" value="1"/>
</dbReference>
<dbReference type="EMBL" id="KP455987">
    <property type="protein sequence ID" value="AKL78963.1"/>
    <property type="molecule type" value="Genomic_DNA"/>
</dbReference>
<comment type="similarity">
    <text evidence="1 7 8">Belongs to the bacterial ribosomal protein bL20 family.</text>
</comment>
<dbReference type="SUPFAM" id="SSF74731">
    <property type="entry name" value="Ribosomal protein L20"/>
    <property type="match status" value="1"/>
</dbReference>
<evidence type="ECO:0000256" key="6">
    <source>
        <dbReference type="ARBA" id="ARBA00035295"/>
    </source>
</evidence>
<geneLocation type="chloroplast" evidence="9"/>
<dbReference type="GO" id="GO:1990904">
    <property type="term" value="C:ribonucleoprotein complex"/>
    <property type="evidence" value="ECO:0007669"/>
    <property type="project" value="UniProtKB-KW"/>
</dbReference>
<evidence type="ECO:0000256" key="5">
    <source>
        <dbReference type="ARBA" id="ARBA00023274"/>
    </source>
</evidence>
<accession>A0A0G3VIF3</accession>
<comment type="subcellular location">
    <subcellularLocation>
        <location evidence="7">Plastid</location>
        <location evidence="7">Chloroplast</location>
    </subcellularLocation>
</comment>
<dbReference type="Pfam" id="PF00453">
    <property type="entry name" value="Ribosomal_L20"/>
    <property type="match status" value="1"/>
</dbReference>
<evidence type="ECO:0000256" key="1">
    <source>
        <dbReference type="ARBA" id="ARBA00007698"/>
    </source>
</evidence>
<dbReference type="Gene3D" id="6.10.160.10">
    <property type="match status" value="1"/>
</dbReference>
<evidence type="ECO:0000256" key="3">
    <source>
        <dbReference type="ARBA" id="ARBA00022884"/>
    </source>
</evidence>
<dbReference type="GO" id="GO:0019843">
    <property type="term" value="F:rRNA binding"/>
    <property type="evidence" value="ECO:0007669"/>
    <property type="project" value="UniProtKB-UniRule"/>
</dbReference>
<dbReference type="GO" id="GO:0009507">
    <property type="term" value="C:chloroplast"/>
    <property type="evidence" value="ECO:0007669"/>
    <property type="project" value="UniProtKB-SubCell"/>
</dbReference>
<protein>
    <recommendedName>
        <fullName evidence="6 7">Large ribosomal subunit protein bL20c</fullName>
    </recommendedName>
</protein>
<keyword evidence="9" id="KW-0934">Plastid</keyword>
<comment type="function">
    <text evidence="7">Binds directly to 23S ribosomal RNA and is necessary for the in vitro assembly process of the 50S ribosomal subunit. It is not involved in the protein synthesizing functions of that subunit.</text>
</comment>
<proteinExistence type="inferred from homology"/>
<evidence type="ECO:0000256" key="2">
    <source>
        <dbReference type="ARBA" id="ARBA00022730"/>
    </source>
</evidence>
<keyword evidence="9" id="KW-0150">Chloroplast</keyword>
<name>A0A0G3VIF3_9EUGL</name>
<evidence type="ECO:0000256" key="8">
    <source>
        <dbReference type="RuleBase" id="RU000561"/>
    </source>
</evidence>
<keyword evidence="5 7" id="KW-0687">Ribonucleoprotein</keyword>
<dbReference type="NCBIfam" id="TIGR01032">
    <property type="entry name" value="rplT_bact"/>
    <property type="match status" value="1"/>
</dbReference>
<dbReference type="RefSeq" id="YP_009145490.1">
    <property type="nucleotide sequence ID" value="NC_027287.1"/>
</dbReference>
<dbReference type="AlphaFoldDB" id="A0A0G3VIF3"/>
<dbReference type="Gene3D" id="1.10.1900.20">
    <property type="entry name" value="Ribosomal protein L20"/>
    <property type="match status" value="1"/>
</dbReference>
<dbReference type="CDD" id="cd07026">
    <property type="entry name" value="Ribosomal_L20"/>
    <property type="match status" value="1"/>
</dbReference>
<dbReference type="HAMAP" id="MF_00382">
    <property type="entry name" value="Ribosomal_bL20"/>
    <property type="match status" value="1"/>
</dbReference>
<dbReference type="GO" id="GO:0006412">
    <property type="term" value="P:translation"/>
    <property type="evidence" value="ECO:0007669"/>
    <property type="project" value="InterPro"/>
</dbReference>
<dbReference type="FunFam" id="1.10.1900.20:FF:000001">
    <property type="entry name" value="50S ribosomal protein L20"/>
    <property type="match status" value="1"/>
</dbReference>
<organism evidence="9">
    <name type="scientific">Monomorphina parapyrum</name>
    <dbReference type="NCBI Taxonomy" id="1664066"/>
    <lineage>
        <taxon>Eukaryota</taxon>
        <taxon>Discoba</taxon>
        <taxon>Euglenozoa</taxon>
        <taxon>Euglenida</taxon>
        <taxon>Spirocuta</taxon>
        <taxon>Euglenophyceae</taxon>
        <taxon>Euglenales</taxon>
        <taxon>Euglenaceae</taxon>
        <taxon>Monomorphina</taxon>
    </lineage>
</organism>
<keyword evidence="2 7" id="KW-0699">rRNA-binding</keyword>
<dbReference type="InterPro" id="IPR035566">
    <property type="entry name" value="Ribosomal_protein_bL20_C"/>
</dbReference>
<dbReference type="PANTHER" id="PTHR10986">
    <property type="entry name" value="39S RIBOSOMAL PROTEIN L20"/>
    <property type="match status" value="1"/>
</dbReference>
<dbReference type="GO" id="GO:0000027">
    <property type="term" value="P:ribosomal large subunit assembly"/>
    <property type="evidence" value="ECO:0007669"/>
    <property type="project" value="UniProtKB-UniRule"/>
</dbReference>
<dbReference type="GO" id="GO:0005840">
    <property type="term" value="C:ribosome"/>
    <property type="evidence" value="ECO:0007669"/>
    <property type="project" value="UniProtKB-KW"/>
</dbReference>
<dbReference type="GeneID" id="24571415"/>
<dbReference type="InterPro" id="IPR005813">
    <property type="entry name" value="Ribosomal_bL20"/>
</dbReference>
<evidence type="ECO:0000256" key="7">
    <source>
        <dbReference type="HAMAP-Rule" id="MF_00382"/>
    </source>
</evidence>
<sequence length="111" mass="13214">MTRVKRGSVARKRREKILDLAKGFRGSHSKLFQTSNQQVMKSLRYSYADRRKKKNQFKRLWIQRINSAARTQNLPYNKFVSKLKISKINLNKKILSKISYIDMKTFSMLTK</sequence>
<gene>
    <name evidence="7 9" type="primary">rpl20</name>
</gene>
<dbReference type="PRINTS" id="PR00062">
    <property type="entry name" value="RIBOSOMALL20"/>
</dbReference>
<keyword evidence="4 7" id="KW-0689">Ribosomal protein</keyword>
<evidence type="ECO:0000313" key="9">
    <source>
        <dbReference type="EMBL" id="AKL78963.1"/>
    </source>
</evidence>
<reference evidence="9" key="1">
    <citation type="journal article" date="2015" name="J. Eukaryot. Microbiol.">
        <title>Chloroplast Genome Evolution in the Euglenaceae.</title>
        <authorList>
            <person name="Bennett M.S."/>
            <person name="Triemer R.E."/>
        </authorList>
    </citation>
    <scope>NUCLEOTIDE SEQUENCE</scope>
    <source>
        <strain evidence="9">UTEX 2354</strain>
    </source>
</reference>